<keyword evidence="5 12" id="KW-0812">Transmembrane</keyword>
<keyword evidence="7 14" id="KW-0418">Kinase</keyword>
<dbReference type="SUPFAM" id="SSF55874">
    <property type="entry name" value="ATPase domain of HSP90 chaperone/DNA topoisomerase II/histidine kinase"/>
    <property type="match status" value="1"/>
</dbReference>
<dbReference type="AlphaFoldDB" id="A0A949K1L7"/>
<dbReference type="RefSeq" id="WP_158342398.1">
    <property type="nucleotide sequence ID" value="NZ_JAHQCW010000016.1"/>
</dbReference>
<keyword evidence="10" id="KW-0902">Two-component regulatory system</keyword>
<evidence type="ECO:0000256" key="1">
    <source>
        <dbReference type="ARBA" id="ARBA00004651"/>
    </source>
</evidence>
<dbReference type="InterPro" id="IPR036890">
    <property type="entry name" value="HATPase_C_sf"/>
</dbReference>
<dbReference type="Pfam" id="PF06580">
    <property type="entry name" value="His_kinase"/>
    <property type="match status" value="1"/>
</dbReference>
<dbReference type="Gene3D" id="3.30.450.20">
    <property type="entry name" value="PAS domain"/>
    <property type="match status" value="1"/>
</dbReference>
<gene>
    <name evidence="14" type="ORF">KTH89_10900</name>
</gene>
<protein>
    <submittedName>
        <fullName evidence="14">Sensor histidine kinase</fullName>
    </submittedName>
</protein>
<sequence length="581" mass="66023">MKQKKHKKRMFSLSYKVFLTAVAISILPMLIVGTMLFTQSANIVKKNESAAKLNTLAHIGTNVETILQYVDDLSVLLIQDDIVRDWLKTGEEPDDIMDLKRIALQKRLSFCVGNKDYISGISIENLWGETVFVGTNRETPMKEQMKKDADQLKGRLTWVTDIEQWDGLNQSEKTISMVRSVNDMNSGKKLATMRIEILVQELSKSFADQIADENNVTYMIDKEGDIIASEDMNILGSRAPREILEEMSRESVRTEKTVGGQPCMVTLYQVNDSPWTLVNVVPVKYVLSDSVVLKRILAGSLLISVILCVGCAYLFSRICTKPLVELTGRLKVMDMKHIEMTPSNDEVGVLVDTYNNMSGYIDQLADELARKKIELKEAEFAALQAQINPHSLYNNLDTAYWLSRLEDAPKTGEIILAMSRLYRLSLGNVNEIVTVGEELEYLDNYLVIQKIRLEDTVHFQFEVDEEAVACRTLRFILQPIVENSILHGMIPKDAEGTIRIRIYRENQELIIKVSDDGVGTDCARLNEILLEKEDDSAGKSCFAIRNVNNRIQLRFGERYGLYYETDERGWTTAIIQQPEFL</sequence>
<keyword evidence="11 12" id="KW-0472">Membrane</keyword>
<evidence type="ECO:0000256" key="6">
    <source>
        <dbReference type="ARBA" id="ARBA00022741"/>
    </source>
</evidence>
<dbReference type="InterPro" id="IPR010559">
    <property type="entry name" value="Sig_transdc_His_kin_internal"/>
</dbReference>
<name>A0A949K1L7_9FIRM</name>
<keyword evidence="15" id="KW-1185">Reference proteome</keyword>
<keyword evidence="4" id="KW-0808">Transferase</keyword>
<keyword evidence="6" id="KW-0547">Nucleotide-binding</keyword>
<keyword evidence="8" id="KW-0067">ATP-binding</keyword>
<evidence type="ECO:0000259" key="13">
    <source>
        <dbReference type="Pfam" id="PF06580"/>
    </source>
</evidence>
<feature type="domain" description="Signal transduction histidine kinase internal region" evidence="13">
    <location>
        <begin position="378"/>
        <end position="456"/>
    </location>
</feature>
<evidence type="ECO:0000256" key="10">
    <source>
        <dbReference type="ARBA" id="ARBA00023012"/>
    </source>
</evidence>
<evidence type="ECO:0000256" key="8">
    <source>
        <dbReference type="ARBA" id="ARBA00022840"/>
    </source>
</evidence>
<keyword evidence="2" id="KW-1003">Cell membrane</keyword>
<proteinExistence type="predicted"/>
<comment type="caution">
    <text evidence="14">The sequence shown here is derived from an EMBL/GenBank/DDBJ whole genome shotgun (WGS) entry which is preliminary data.</text>
</comment>
<dbReference type="GO" id="GO:0005524">
    <property type="term" value="F:ATP binding"/>
    <property type="evidence" value="ECO:0007669"/>
    <property type="project" value="UniProtKB-KW"/>
</dbReference>
<dbReference type="Gene3D" id="6.10.340.10">
    <property type="match status" value="1"/>
</dbReference>
<evidence type="ECO:0000256" key="11">
    <source>
        <dbReference type="ARBA" id="ARBA00023136"/>
    </source>
</evidence>
<dbReference type="EMBL" id="JAHQCW010000016">
    <property type="protein sequence ID" value="MBU9737050.1"/>
    <property type="molecule type" value="Genomic_DNA"/>
</dbReference>
<evidence type="ECO:0000313" key="14">
    <source>
        <dbReference type="EMBL" id="MBU9737050.1"/>
    </source>
</evidence>
<evidence type="ECO:0000313" key="15">
    <source>
        <dbReference type="Proteomes" id="UP000712157"/>
    </source>
</evidence>
<evidence type="ECO:0000256" key="5">
    <source>
        <dbReference type="ARBA" id="ARBA00022692"/>
    </source>
</evidence>
<evidence type="ECO:0000256" key="4">
    <source>
        <dbReference type="ARBA" id="ARBA00022679"/>
    </source>
</evidence>
<dbReference type="GO" id="GO:0000155">
    <property type="term" value="F:phosphorelay sensor kinase activity"/>
    <property type="evidence" value="ECO:0007669"/>
    <property type="project" value="InterPro"/>
</dbReference>
<accession>A0A949K1L7</accession>
<evidence type="ECO:0000256" key="2">
    <source>
        <dbReference type="ARBA" id="ARBA00022475"/>
    </source>
</evidence>
<organism evidence="14 15">
    <name type="scientific">Diplocloster agilis</name>
    <dbReference type="NCBI Taxonomy" id="2850323"/>
    <lineage>
        <taxon>Bacteria</taxon>
        <taxon>Bacillati</taxon>
        <taxon>Bacillota</taxon>
        <taxon>Clostridia</taxon>
        <taxon>Lachnospirales</taxon>
        <taxon>Lachnospiraceae</taxon>
        <taxon>Diplocloster</taxon>
    </lineage>
</organism>
<feature type="transmembrane region" description="Helical" evidence="12">
    <location>
        <begin position="12"/>
        <end position="37"/>
    </location>
</feature>
<keyword evidence="3" id="KW-0597">Phosphoprotein</keyword>
<comment type="subcellular location">
    <subcellularLocation>
        <location evidence="1">Cell membrane</location>
        <topology evidence="1">Multi-pass membrane protein</topology>
    </subcellularLocation>
</comment>
<dbReference type="Gene3D" id="3.30.565.10">
    <property type="entry name" value="Histidine kinase-like ATPase, C-terminal domain"/>
    <property type="match status" value="1"/>
</dbReference>
<dbReference type="Proteomes" id="UP000712157">
    <property type="component" value="Unassembled WGS sequence"/>
</dbReference>
<dbReference type="GO" id="GO:0005886">
    <property type="term" value="C:plasma membrane"/>
    <property type="evidence" value="ECO:0007669"/>
    <property type="project" value="UniProtKB-SubCell"/>
</dbReference>
<evidence type="ECO:0000256" key="3">
    <source>
        <dbReference type="ARBA" id="ARBA00022553"/>
    </source>
</evidence>
<evidence type="ECO:0000256" key="12">
    <source>
        <dbReference type="SAM" id="Phobius"/>
    </source>
</evidence>
<reference evidence="14" key="1">
    <citation type="submission" date="2021-06" db="EMBL/GenBank/DDBJ databases">
        <title>Description of novel taxa of the family Lachnospiraceae.</title>
        <authorList>
            <person name="Chaplin A.V."/>
            <person name="Sokolova S.R."/>
            <person name="Pikina A.P."/>
            <person name="Korzhanova M."/>
            <person name="Belova V."/>
            <person name="Korostin D."/>
            <person name="Efimov B.A."/>
        </authorList>
    </citation>
    <scope>NUCLEOTIDE SEQUENCE</scope>
    <source>
        <strain evidence="14">ASD5720</strain>
    </source>
</reference>
<keyword evidence="9 12" id="KW-1133">Transmembrane helix</keyword>
<dbReference type="InterPro" id="IPR050640">
    <property type="entry name" value="Bact_2-comp_sensor_kinase"/>
</dbReference>
<dbReference type="PANTHER" id="PTHR34220">
    <property type="entry name" value="SENSOR HISTIDINE KINASE YPDA"/>
    <property type="match status" value="1"/>
</dbReference>
<evidence type="ECO:0000256" key="7">
    <source>
        <dbReference type="ARBA" id="ARBA00022777"/>
    </source>
</evidence>
<dbReference type="PANTHER" id="PTHR34220:SF11">
    <property type="entry name" value="SENSOR PROTEIN KINASE HPTS"/>
    <property type="match status" value="1"/>
</dbReference>
<evidence type="ECO:0000256" key="9">
    <source>
        <dbReference type="ARBA" id="ARBA00022989"/>
    </source>
</evidence>